<dbReference type="InterPro" id="IPR001841">
    <property type="entry name" value="Znf_RING"/>
</dbReference>
<feature type="domain" description="RING-type" evidence="18">
    <location>
        <begin position="785"/>
        <end position="823"/>
    </location>
</feature>
<evidence type="ECO:0000256" key="10">
    <source>
        <dbReference type="ARBA" id="ARBA00022853"/>
    </source>
</evidence>
<dbReference type="PANTHER" id="PTHR23163:SF0">
    <property type="entry name" value="E3 UBIQUITIN-PROTEIN LIGASE BRE1"/>
    <property type="match status" value="1"/>
</dbReference>
<evidence type="ECO:0000256" key="9">
    <source>
        <dbReference type="ARBA" id="ARBA00022833"/>
    </source>
</evidence>
<evidence type="ECO:0000256" key="7">
    <source>
        <dbReference type="ARBA" id="ARBA00022771"/>
    </source>
</evidence>
<keyword evidence="5 15" id="KW-0808">Transferase</keyword>
<evidence type="ECO:0000256" key="2">
    <source>
        <dbReference type="ARBA" id="ARBA00004123"/>
    </source>
</evidence>
<keyword evidence="6 15" id="KW-0479">Metal-binding</keyword>
<feature type="coiled-coil region" evidence="16">
    <location>
        <begin position="61"/>
        <end position="88"/>
    </location>
</feature>
<dbReference type="GO" id="GO:0005634">
    <property type="term" value="C:nucleus"/>
    <property type="evidence" value="ECO:0007669"/>
    <property type="project" value="UniProtKB-SubCell"/>
</dbReference>
<dbReference type="EC" id="2.3.2.27" evidence="15"/>
<organism evidence="19 20">
    <name type="scientific">Ceraceosorus bombacis</name>
    <dbReference type="NCBI Taxonomy" id="401625"/>
    <lineage>
        <taxon>Eukaryota</taxon>
        <taxon>Fungi</taxon>
        <taxon>Dikarya</taxon>
        <taxon>Basidiomycota</taxon>
        <taxon>Ustilaginomycotina</taxon>
        <taxon>Exobasidiomycetes</taxon>
        <taxon>Ceraceosorales</taxon>
        <taxon>Ceraceosoraceae</taxon>
        <taxon>Ceraceosorus</taxon>
    </lineage>
</organism>
<evidence type="ECO:0000256" key="5">
    <source>
        <dbReference type="ARBA" id="ARBA00022679"/>
    </source>
</evidence>
<dbReference type="GO" id="GO:0008270">
    <property type="term" value="F:zinc ion binding"/>
    <property type="evidence" value="ECO:0007669"/>
    <property type="project" value="UniProtKB-KW"/>
</dbReference>
<evidence type="ECO:0000313" key="20">
    <source>
        <dbReference type="Proteomes" id="UP000054845"/>
    </source>
</evidence>
<proteinExistence type="inferred from homology"/>
<evidence type="ECO:0000256" key="16">
    <source>
        <dbReference type="SAM" id="Coils"/>
    </source>
</evidence>
<feature type="region of interest" description="Disordered" evidence="17">
    <location>
        <begin position="1"/>
        <end position="46"/>
    </location>
</feature>
<feature type="compositionally biased region" description="Polar residues" evidence="17">
    <location>
        <begin position="13"/>
        <end position="36"/>
    </location>
</feature>
<evidence type="ECO:0000256" key="6">
    <source>
        <dbReference type="ARBA" id="ARBA00022723"/>
    </source>
</evidence>
<keyword evidence="12 15" id="KW-0539">Nucleus</keyword>
<evidence type="ECO:0000256" key="13">
    <source>
        <dbReference type="ARBA" id="ARBA00059679"/>
    </source>
</evidence>
<evidence type="ECO:0000256" key="8">
    <source>
        <dbReference type="ARBA" id="ARBA00022786"/>
    </source>
</evidence>
<keyword evidence="20" id="KW-1185">Reference proteome</keyword>
<comment type="function">
    <text evidence="13">E3 ubiquitin-protein ligase that mediates monoubiquitination of histone H2B to form H2BK123ub1. H2BK123ub1 gives a specific tag for epigenetic transcriptional activation and is also a prerequisite for H3K4me and H3K79me formation.</text>
</comment>
<evidence type="ECO:0000256" key="12">
    <source>
        <dbReference type="ARBA" id="ARBA00023242"/>
    </source>
</evidence>
<dbReference type="GO" id="GO:0016567">
    <property type="term" value="P:protein ubiquitination"/>
    <property type="evidence" value="ECO:0007669"/>
    <property type="project" value="UniProtKB-UniRule"/>
</dbReference>
<keyword evidence="10 15" id="KW-0156">Chromatin regulator</keyword>
<evidence type="ECO:0000256" key="1">
    <source>
        <dbReference type="ARBA" id="ARBA00000900"/>
    </source>
</evidence>
<evidence type="ECO:0000256" key="3">
    <source>
        <dbReference type="ARBA" id="ARBA00004906"/>
    </source>
</evidence>
<evidence type="ECO:0000256" key="15">
    <source>
        <dbReference type="RuleBase" id="RU365038"/>
    </source>
</evidence>
<dbReference type="STRING" id="401625.A0A0P1BJL5"/>
<comment type="subcellular location">
    <subcellularLocation>
        <location evidence="2 15">Nucleus</location>
    </subcellularLocation>
</comment>
<dbReference type="Pfam" id="PF00097">
    <property type="entry name" value="zf-C3HC4"/>
    <property type="match status" value="1"/>
</dbReference>
<feature type="region of interest" description="Disordered" evidence="17">
    <location>
        <begin position="227"/>
        <end position="269"/>
    </location>
</feature>
<keyword evidence="9 15" id="KW-0862">Zinc</keyword>
<feature type="coiled-coil region" evidence="16">
    <location>
        <begin position="720"/>
        <end position="757"/>
    </location>
</feature>
<protein>
    <recommendedName>
        <fullName evidence="15">E3 ubiquitin protein ligase</fullName>
        <ecNumber evidence="15">2.3.2.27</ecNumber>
    </recommendedName>
</protein>
<dbReference type="InterPro" id="IPR018957">
    <property type="entry name" value="Znf_C3HC4_RING-type"/>
</dbReference>
<keyword evidence="8 15" id="KW-0833">Ubl conjugation pathway</keyword>
<dbReference type="SMART" id="SM00184">
    <property type="entry name" value="RING"/>
    <property type="match status" value="1"/>
</dbReference>
<comment type="catalytic activity">
    <reaction evidence="1 15">
        <text>S-ubiquitinyl-[E2 ubiquitin-conjugating enzyme]-L-cysteine + [acceptor protein]-L-lysine = [E2 ubiquitin-conjugating enzyme]-L-cysteine + N(6)-ubiquitinyl-[acceptor protein]-L-lysine.</text>
        <dbReference type="EC" id="2.3.2.27"/>
    </reaction>
</comment>
<evidence type="ECO:0000313" key="19">
    <source>
        <dbReference type="EMBL" id="CEH16348.1"/>
    </source>
</evidence>
<dbReference type="GO" id="GO:0061630">
    <property type="term" value="F:ubiquitin protein ligase activity"/>
    <property type="evidence" value="ECO:0007669"/>
    <property type="project" value="UniProtKB-EC"/>
</dbReference>
<dbReference type="InterPro" id="IPR017907">
    <property type="entry name" value="Znf_RING_CS"/>
</dbReference>
<comment type="similarity">
    <text evidence="4 15">Belongs to the BRE1 family.</text>
</comment>
<dbReference type="AlphaFoldDB" id="A0A0P1BJL5"/>
<feature type="compositionally biased region" description="Basic and acidic residues" evidence="17">
    <location>
        <begin position="227"/>
        <end position="260"/>
    </location>
</feature>
<dbReference type="PROSITE" id="PS50089">
    <property type="entry name" value="ZF_RING_2"/>
    <property type="match status" value="1"/>
</dbReference>
<dbReference type="SUPFAM" id="SSF57850">
    <property type="entry name" value="RING/U-box"/>
    <property type="match status" value="1"/>
</dbReference>
<keyword evidence="7 14" id="KW-0863">Zinc-finger</keyword>
<accession>A0A0P1BJL5</accession>
<dbReference type="InterPro" id="IPR013956">
    <property type="entry name" value="E3_ubiquit_lig_Bre1"/>
</dbReference>
<evidence type="ECO:0000256" key="14">
    <source>
        <dbReference type="PROSITE-ProRule" id="PRU00175"/>
    </source>
</evidence>
<dbReference type="CDD" id="cd16499">
    <property type="entry name" value="RING-HC_Bre1-like"/>
    <property type="match status" value="1"/>
</dbReference>
<evidence type="ECO:0000256" key="11">
    <source>
        <dbReference type="ARBA" id="ARBA00023054"/>
    </source>
</evidence>
<dbReference type="InterPro" id="IPR013083">
    <property type="entry name" value="Znf_RING/FYVE/PHD"/>
</dbReference>
<evidence type="ECO:0000256" key="4">
    <source>
        <dbReference type="ARBA" id="ARBA00005555"/>
    </source>
</evidence>
<dbReference type="InterPro" id="IPR058643">
    <property type="entry name" value="BRE1-like_CC"/>
</dbReference>
<name>A0A0P1BJL5_9BASI</name>
<dbReference type="GO" id="GO:0033503">
    <property type="term" value="C:HULC complex"/>
    <property type="evidence" value="ECO:0007669"/>
    <property type="project" value="TreeGrafter"/>
</dbReference>
<dbReference type="Pfam" id="PF26095">
    <property type="entry name" value="CC_Bre1"/>
    <property type="match status" value="1"/>
</dbReference>
<keyword evidence="19" id="KW-0436">Ligase</keyword>
<feature type="coiled-coil region" evidence="16">
    <location>
        <begin position="299"/>
        <end position="326"/>
    </location>
</feature>
<evidence type="ECO:0000259" key="18">
    <source>
        <dbReference type="PROSITE" id="PS50089"/>
    </source>
</evidence>
<dbReference type="Pfam" id="PF08647">
    <property type="entry name" value="BRE1"/>
    <property type="match status" value="1"/>
</dbReference>
<dbReference type="OrthoDB" id="10266039at2759"/>
<dbReference type="PANTHER" id="PTHR23163">
    <property type="entry name" value="RING FINGER PROTEIN-RELATED"/>
    <property type="match status" value="1"/>
</dbReference>
<dbReference type="UniPathway" id="UPA00143"/>
<dbReference type="PROSITE" id="PS00518">
    <property type="entry name" value="ZF_RING_1"/>
    <property type="match status" value="1"/>
</dbReference>
<keyword evidence="11 15" id="KW-0175">Coiled coil</keyword>
<dbReference type="Gene3D" id="3.30.40.10">
    <property type="entry name" value="Zinc/RING finger domain, C3HC4 (zinc finger)"/>
    <property type="match status" value="1"/>
</dbReference>
<dbReference type="GO" id="GO:0016874">
    <property type="term" value="F:ligase activity"/>
    <property type="evidence" value="ECO:0007669"/>
    <property type="project" value="UniProtKB-KW"/>
</dbReference>
<dbReference type="GO" id="GO:0006325">
    <property type="term" value="P:chromatin organization"/>
    <property type="evidence" value="ECO:0007669"/>
    <property type="project" value="UniProtKB-KW"/>
</dbReference>
<feature type="coiled-coil region" evidence="16">
    <location>
        <begin position="380"/>
        <end position="449"/>
    </location>
</feature>
<dbReference type="Proteomes" id="UP000054845">
    <property type="component" value="Unassembled WGS sequence"/>
</dbReference>
<reference evidence="19 20" key="1">
    <citation type="submission" date="2014-09" db="EMBL/GenBank/DDBJ databases">
        <authorList>
            <person name="Magalhaes I.L.F."/>
            <person name="Oliveira U."/>
            <person name="Santos F.R."/>
            <person name="Vidigal T.H.D.A."/>
            <person name="Brescovit A.D."/>
            <person name="Santos A.J."/>
        </authorList>
    </citation>
    <scope>NUCLEOTIDE SEQUENCE [LARGE SCALE GENOMIC DNA]</scope>
</reference>
<evidence type="ECO:0000256" key="17">
    <source>
        <dbReference type="SAM" id="MobiDB-lite"/>
    </source>
</evidence>
<comment type="pathway">
    <text evidence="3 15">Protein modification; protein ubiquitination.</text>
</comment>
<sequence>MHQALKRPLSALDGSSSGDATSTKRPTLTSTHSSNGVADIPLATDAEEDEPAYKGLEAFRKEAIYRRLLEARRDLARAEQRAASLTQSWEHSQRIAQDWQLLWTLLVEDLTKFQPSAEEWGSEREVLLPPTDHNQLAPVQVRCDAVHSVLKRIAARDPRNGIEAASISSRADALAAESAQLRVQLSSALLEGKRLSTQLSELQLSLQRAEKRADRLASLSVRRVERPNWEEEERRRQAAEDAQARAEADRVAAEAQHHQDNQVVPNGLPGVISQHELDAEREAHSAEVSEALAEAMMRLDEADNLRTELTSTRETAEELRAELERVPDERVLASVLYRDLHSHFTTASEEAERLGKSLATVEAENLTLREQLLDQSTSSNDAASAQIDELQTLLKGNEADVARLRGQRDDLQAELTERRQRDGVKSSQHEEMKELLNAREARIQTLRSEVRRVHMIIAARAGDTEAFQKAKAREPSDEDDVALIEELQGRLKAAEQTSADLRRQLEARSSSTTEEEMLVRASALQGELDALRSLLDGAGDGDVVKRKLEEQERATTSIRLELDASSEATKALCDEVDRLSAAFADTEKLAAKNVHDVAKLEDKMLRLTTEKSKADNKYFAAMRAKDALDNERRTALRTAERQTKALERYAEAEKVLSAQLVAAEKEAAVRKRAIEDQTTKLIEADREARLLRVREQDALKAKQHAEARLAALFPQQAEDARSAARELEQRQRLERQLERAQREKAEALAAAAAAAAAATGTNRGRRSSTADTGMQVDYLNSLLRCSACNDRYRNTILVKCLHTFCEECVNARVQTRQRKCPHCAAAFATSDVQPLYLQ</sequence>
<dbReference type="EMBL" id="CCYA01000278">
    <property type="protein sequence ID" value="CEH16348.1"/>
    <property type="molecule type" value="Genomic_DNA"/>
</dbReference>